<sequence>MAQLPPSDLHAAIDLRFADNTTENITPEITRAMLHDLVDSLGAARAPSAYTVSLSNGKTAGTLKSGDVIAAGTPYDDTFFRRVLVEAIYPTYVPASLSLAQSASQEGEVGESVANVLTASFSPGDAGALSAIRIVKNGGQISTGGTSSPFSRNSNVVRVLGSIVFQAFASYAAGPVKLVPPANKADTRPPAIRNPDAPQAAETDLASNPVQLVGYYRLFFGPAAGAALDSAAVRALPLSQLTSTGNTGQLSTGTSATRFALVLPPGRQLLSVTDIDNQNLNLTAKYVAQPTISVNDAAGQPVAGYTPYVLSTATPYTSSARHVFTYA</sequence>
<dbReference type="AlphaFoldDB" id="A0A7K1THF8"/>
<accession>A0A7K1THF8</accession>
<organism evidence="2 3">
    <name type="scientific">Hymenobacter ginkgonis</name>
    <dbReference type="NCBI Taxonomy" id="2682976"/>
    <lineage>
        <taxon>Bacteria</taxon>
        <taxon>Pseudomonadati</taxon>
        <taxon>Bacteroidota</taxon>
        <taxon>Cytophagia</taxon>
        <taxon>Cytophagales</taxon>
        <taxon>Hymenobacteraceae</taxon>
        <taxon>Hymenobacter</taxon>
    </lineage>
</organism>
<name>A0A7K1THF8_9BACT</name>
<reference evidence="2 3" key="1">
    <citation type="submission" date="2019-12" db="EMBL/GenBank/DDBJ databases">
        <title>Hymenobacter sp. HMF4947 Genome sequencing and assembly.</title>
        <authorList>
            <person name="Kang H."/>
            <person name="Cha I."/>
            <person name="Kim H."/>
            <person name="Joh K."/>
        </authorList>
    </citation>
    <scope>NUCLEOTIDE SEQUENCE [LARGE SCALE GENOMIC DNA]</scope>
    <source>
        <strain evidence="2 3">HMF4947</strain>
    </source>
</reference>
<proteinExistence type="predicted"/>
<evidence type="ECO:0000256" key="1">
    <source>
        <dbReference type="SAM" id="MobiDB-lite"/>
    </source>
</evidence>
<comment type="caution">
    <text evidence="2">The sequence shown here is derived from an EMBL/GenBank/DDBJ whole genome shotgun (WGS) entry which is preliminary data.</text>
</comment>
<dbReference type="EMBL" id="WQKZ01000003">
    <property type="protein sequence ID" value="MVN77839.1"/>
    <property type="molecule type" value="Genomic_DNA"/>
</dbReference>
<keyword evidence="3" id="KW-1185">Reference proteome</keyword>
<dbReference type="RefSeq" id="WP_157567242.1">
    <property type="nucleotide sequence ID" value="NZ_WQKZ01000003.1"/>
</dbReference>
<protein>
    <submittedName>
        <fullName evidence="2">Uncharacterized protein</fullName>
    </submittedName>
</protein>
<feature type="region of interest" description="Disordered" evidence="1">
    <location>
        <begin position="182"/>
        <end position="201"/>
    </location>
</feature>
<gene>
    <name evidence="2" type="ORF">GO988_16020</name>
</gene>
<dbReference type="Proteomes" id="UP000441336">
    <property type="component" value="Unassembled WGS sequence"/>
</dbReference>
<evidence type="ECO:0000313" key="3">
    <source>
        <dbReference type="Proteomes" id="UP000441336"/>
    </source>
</evidence>
<evidence type="ECO:0000313" key="2">
    <source>
        <dbReference type="EMBL" id="MVN77839.1"/>
    </source>
</evidence>